<dbReference type="SMART" id="SM00184">
    <property type="entry name" value="RING"/>
    <property type="match status" value="1"/>
</dbReference>
<dbReference type="Pfam" id="PF13639">
    <property type="entry name" value="zf-RING_2"/>
    <property type="match status" value="1"/>
</dbReference>
<feature type="region of interest" description="Disordered" evidence="4">
    <location>
        <begin position="1001"/>
        <end position="1030"/>
    </location>
</feature>
<accession>A0AAV9J014</accession>
<dbReference type="Gene3D" id="3.40.50.300">
    <property type="entry name" value="P-loop containing nucleotide triphosphate hydrolases"/>
    <property type="match status" value="1"/>
</dbReference>
<comment type="caution">
    <text evidence="8">The sequence shown here is derived from an EMBL/GenBank/DDBJ whole genome shotgun (WGS) entry which is preliminary data.</text>
</comment>
<keyword evidence="2" id="KW-0863">Zinc-finger</keyword>
<dbReference type="Pfam" id="PF00271">
    <property type="entry name" value="Helicase_C"/>
    <property type="match status" value="1"/>
</dbReference>
<feature type="domain" description="RING-type" evidence="5">
    <location>
        <begin position="1188"/>
        <end position="1235"/>
    </location>
</feature>
<dbReference type="Pfam" id="PF00176">
    <property type="entry name" value="SNF2-rel_dom"/>
    <property type="match status" value="1"/>
</dbReference>
<evidence type="ECO:0000256" key="4">
    <source>
        <dbReference type="SAM" id="MobiDB-lite"/>
    </source>
</evidence>
<dbReference type="Proteomes" id="UP001301350">
    <property type="component" value="Unassembled WGS sequence"/>
</dbReference>
<dbReference type="GO" id="GO:0005524">
    <property type="term" value="F:ATP binding"/>
    <property type="evidence" value="ECO:0007669"/>
    <property type="project" value="InterPro"/>
</dbReference>
<dbReference type="SMART" id="SM00490">
    <property type="entry name" value="HELICc"/>
    <property type="match status" value="1"/>
</dbReference>
<dbReference type="InterPro" id="IPR049730">
    <property type="entry name" value="SNF2/RAD54-like_C"/>
</dbReference>
<dbReference type="PANTHER" id="PTHR45865:SF1">
    <property type="entry name" value="E3 UBIQUITIN-PROTEIN LIGASE SHPRH"/>
    <property type="match status" value="1"/>
</dbReference>
<dbReference type="InterPro" id="IPR014001">
    <property type="entry name" value="Helicase_ATP-bd"/>
</dbReference>
<dbReference type="SUPFAM" id="SSF57850">
    <property type="entry name" value="RING/U-box"/>
    <property type="match status" value="1"/>
</dbReference>
<dbReference type="InterPro" id="IPR001650">
    <property type="entry name" value="Helicase_C-like"/>
</dbReference>
<dbReference type="InterPro" id="IPR052583">
    <property type="entry name" value="ATP-helicase/E3_Ub-Ligase"/>
</dbReference>
<dbReference type="InterPro" id="IPR027417">
    <property type="entry name" value="P-loop_NTPase"/>
</dbReference>
<feature type="coiled-coil region" evidence="3">
    <location>
        <begin position="854"/>
        <end position="881"/>
    </location>
</feature>
<feature type="region of interest" description="Disordered" evidence="4">
    <location>
        <begin position="1"/>
        <end position="35"/>
    </location>
</feature>
<evidence type="ECO:0000256" key="1">
    <source>
        <dbReference type="ARBA" id="ARBA00022801"/>
    </source>
</evidence>
<dbReference type="EMBL" id="JANCYW010000015">
    <property type="protein sequence ID" value="KAK4537928.1"/>
    <property type="molecule type" value="Genomic_DNA"/>
</dbReference>
<evidence type="ECO:0000313" key="9">
    <source>
        <dbReference type="Proteomes" id="UP001301350"/>
    </source>
</evidence>
<name>A0AAV9J014_CYACA</name>
<organism evidence="8 9">
    <name type="scientific">Cyanidium caldarium</name>
    <name type="common">Red alga</name>
    <dbReference type="NCBI Taxonomy" id="2771"/>
    <lineage>
        <taxon>Eukaryota</taxon>
        <taxon>Rhodophyta</taxon>
        <taxon>Bangiophyceae</taxon>
        <taxon>Cyanidiales</taxon>
        <taxon>Cyanidiaceae</taxon>
        <taxon>Cyanidium</taxon>
    </lineage>
</organism>
<feature type="domain" description="Helicase C-terminal" evidence="7">
    <location>
        <begin position="1271"/>
        <end position="1424"/>
    </location>
</feature>
<protein>
    <submittedName>
        <fullName evidence="8">Uncharacterized protein</fullName>
    </submittedName>
</protein>
<feature type="region of interest" description="Disordered" evidence="4">
    <location>
        <begin position="48"/>
        <end position="71"/>
    </location>
</feature>
<dbReference type="InterPro" id="IPR038718">
    <property type="entry name" value="SNF2-like_sf"/>
</dbReference>
<dbReference type="SMART" id="SM00487">
    <property type="entry name" value="DEXDc"/>
    <property type="match status" value="1"/>
</dbReference>
<gene>
    <name evidence="8" type="ORF">CDCA_CDCA15G3953</name>
</gene>
<dbReference type="Pfam" id="PF21325">
    <property type="entry name" value="SHPRH_helical-1st"/>
    <property type="match status" value="1"/>
</dbReference>
<dbReference type="InterPro" id="IPR000330">
    <property type="entry name" value="SNF2_N"/>
</dbReference>
<proteinExistence type="predicted"/>
<evidence type="ECO:0000259" key="7">
    <source>
        <dbReference type="PROSITE" id="PS51194"/>
    </source>
</evidence>
<evidence type="ECO:0000259" key="5">
    <source>
        <dbReference type="PROSITE" id="PS50089"/>
    </source>
</evidence>
<dbReference type="GO" id="GO:0008270">
    <property type="term" value="F:zinc ion binding"/>
    <property type="evidence" value="ECO:0007669"/>
    <property type="project" value="UniProtKB-KW"/>
</dbReference>
<keyword evidence="3" id="KW-0175">Coiled coil</keyword>
<dbReference type="PROSITE" id="PS51194">
    <property type="entry name" value="HELICASE_CTER"/>
    <property type="match status" value="1"/>
</dbReference>
<dbReference type="SUPFAM" id="SSF52540">
    <property type="entry name" value="P-loop containing nucleoside triphosphate hydrolases"/>
    <property type="match status" value="2"/>
</dbReference>
<sequence>MRVKQARPRQVPAADSPVSDGLVTPDAVPVWKRPRRDSGEDWFRTSHSALPAAKPPLPTDAASPVTPCSSEGASEEEASVWVRVPVVEVVERAFFGLNYLPVPASVAAAVRAFGIEWRLWRDDGSRALLAMRAGGEHSADLELPCAVAEALWQMATAGCLACALAEENDGGGDDDDDDDGRRKPLLLLLMLHRARLVDDAVWTHRRRQELECLLGYFAPEASLATAPMDGAVATGRSVPERFRFEPDEPDTGHGDHDDGGELAWALAAVRRLPGATASIPVPARVPGLAPELRPYQRRAVAWMLERERTGVRLCGGLSVPVADVRGREHLPLTFDPFYGRLAESAADETSDSASNTLRGGILADEMGLGKTVEVLACVLLGGSAALADPATTLSPVASATRRGSWVCDECGAVIDHPHVSHTLHGAIGKRIRFCADCMQVLRSGQRLRGRGTLIVCPTPILMQWRAEIARHLVAYHLQVLFYRGIKHGQYLSARQLAAADLVLTTYEVLRADAHRDQQQLAHGRSLRHAKRYEFAPTPLSRVHWRRLCLDEAQLIEGGAAAAAALALRFEADTRWCVSGTPLRRSVDDLEALFRFLRFAPFDEPDAWRRVLLRPCERGGRGAASRLAQVLRVAAWRTEKRDVADEIGLPPQTETVRHIRLGPVERHFYQRQHEACAGAVRYLMTSRLAPYLDERGALLLRSSCRRGFRLIRHVLHHLTALRQACCHPKVGAAGLSSIQHNLMTMDQVLEVLLQRAQVECEEAQRSLVAAVNGLAAVAVLDGRVGEAVSLYREVLRRARESTSGVLEVDRLQRYHVLVNLAQLLAEHRDRRAEFGYTVRDEQLRAEAEALRRQYVAETTTRVEVLRAQLLELDAELAQLRHRQPTPAGSPWWTVALNWLVETGQEEMVLERAGVDAVHSAAGLAYWIHTAYQAMTEARAALTGRLLTLPGSGERPPTADEVQESGACGKCREDMHGRECQHCRAESLFEAYERRLFSVRTRRVNRTQQHRDDDDDGGGGDGGDDAKLEAPTRRRLGVVTEYDGGVRLMSELERVLRLVHGQSRRGMLSAAASSASLEWQIWALCKREFTLAHAYFRAQKDALAALDELDMAATRITYRPATSLMPLSERERRYRILPVELPAVRARLEADRQAAEELWQRRLGQWNYLRQLHRADGGSGGGGDGGGGTCPICYHPTGDELVLLPCGHRFCVECTSHYLQSRVVKHHSTLLPCPVCRERYNIREVSYITRTDDDGRASAAAPIRGNYGAKVEAVVQDLLQLQQQQPQSPASAPLKCVVFSQWKAMLLIVAHALQENRMRYFHGAVEPFRACTDAFAVLLLSTRTGANGLNLIEATHVFLLEPLLSPGTELQAISRVHRIGQTHPTYVHRYVVRDTIEEQVHALGCHRRDAQAALGSKSGSDMEELTLADLRAMFATKEQGHESVR</sequence>
<dbReference type="CDD" id="cd18793">
    <property type="entry name" value="SF2_C_SNF"/>
    <property type="match status" value="1"/>
</dbReference>
<dbReference type="Gene3D" id="3.30.40.10">
    <property type="entry name" value="Zinc/RING finger domain, C3HC4 (zinc finger)"/>
    <property type="match status" value="1"/>
</dbReference>
<keyword evidence="2" id="KW-0479">Metal-binding</keyword>
<reference evidence="8 9" key="1">
    <citation type="submission" date="2022-07" db="EMBL/GenBank/DDBJ databases">
        <title>Genome-wide signatures of adaptation to extreme environments.</title>
        <authorList>
            <person name="Cho C.H."/>
            <person name="Yoon H.S."/>
        </authorList>
    </citation>
    <scope>NUCLEOTIDE SEQUENCE [LARGE SCALE GENOMIC DNA]</scope>
    <source>
        <strain evidence="8 9">DBV 063 E5</strain>
    </source>
</reference>
<feature type="domain" description="Helicase ATP-binding" evidence="6">
    <location>
        <begin position="351"/>
        <end position="599"/>
    </location>
</feature>
<evidence type="ECO:0000256" key="2">
    <source>
        <dbReference type="PROSITE-ProRule" id="PRU00175"/>
    </source>
</evidence>
<keyword evidence="9" id="KW-1185">Reference proteome</keyword>
<keyword evidence="2" id="KW-0862">Zinc</keyword>
<dbReference type="PROSITE" id="PS51192">
    <property type="entry name" value="HELICASE_ATP_BIND_1"/>
    <property type="match status" value="1"/>
</dbReference>
<dbReference type="Gene3D" id="3.40.50.10810">
    <property type="entry name" value="Tandem AAA-ATPase domain"/>
    <property type="match status" value="2"/>
</dbReference>
<evidence type="ECO:0000313" key="8">
    <source>
        <dbReference type="EMBL" id="KAK4537928.1"/>
    </source>
</evidence>
<dbReference type="GO" id="GO:0016787">
    <property type="term" value="F:hydrolase activity"/>
    <property type="evidence" value="ECO:0007669"/>
    <property type="project" value="UniProtKB-KW"/>
</dbReference>
<evidence type="ECO:0000259" key="6">
    <source>
        <dbReference type="PROSITE" id="PS51192"/>
    </source>
</evidence>
<evidence type="ECO:0000256" key="3">
    <source>
        <dbReference type="SAM" id="Coils"/>
    </source>
</evidence>
<dbReference type="InterPro" id="IPR001841">
    <property type="entry name" value="Znf_RING"/>
</dbReference>
<keyword evidence="1" id="KW-0378">Hydrolase</keyword>
<dbReference type="PANTHER" id="PTHR45865">
    <property type="entry name" value="E3 UBIQUITIN-PROTEIN LIGASE SHPRH FAMILY MEMBER"/>
    <property type="match status" value="1"/>
</dbReference>
<dbReference type="PROSITE" id="PS50089">
    <property type="entry name" value="ZF_RING_2"/>
    <property type="match status" value="1"/>
</dbReference>
<dbReference type="InterPro" id="IPR048686">
    <property type="entry name" value="SHPRH_helical_1st"/>
</dbReference>
<dbReference type="InterPro" id="IPR013083">
    <property type="entry name" value="Znf_RING/FYVE/PHD"/>
</dbReference>